<dbReference type="STRING" id="7574.A0A1S3HSG2"/>
<name>A0A1S3HSG2_LINAN</name>
<dbReference type="OrthoDB" id="5855668at2759"/>
<evidence type="ECO:0000313" key="3">
    <source>
        <dbReference type="Proteomes" id="UP000085678"/>
    </source>
</evidence>
<dbReference type="KEGG" id="lak:106157397"/>
<dbReference type="Gene3D" id="3.40.50.410">
    <property type="entry name" value="von Willebrand factor, type A domain"/>
    <property type="match status" value="1"/>
</dbReference>
<dbReference type="PANTHER" id="PTHR45751">
    <property type="entry name" value="COPINE FAMILY PROTEIN 1"/>
    <property type="match status" value="1"/>
</dbReference>
<gene>
    <name evidence="4" type="primary">LOC106157397</name>
</gene>
<dbReference type="GO" id="GO:0004842">
    <property type="term" value="F:ubiquitin-protein transferase activity"/>
    <property type="evidence" value="ECO:0007669"/>
    <property type="project" value="TreeGrafter"/>
</dbReference>
<evidence type="ECO:0000259" key="2">
    <source>
        <dbReference type="SMART" id="SM00327"/>
    </source>
</evidence>
<feature type="transmembrane region" description="Helical" evidence="1">
    <location>
        <begin position="21"/>
        <end position="42"/>
    </location>
</feature>
<dbReference type="InterPro" id="IPR052079">
    <property type="entry name" value="E3_ligase/Copine_domain"/>
</dbReference>
<keyword evidence="1" id="KW-1133">Transmembrane helix</keyword>
<dbReference type="AlphaFoldDB" id="A0A1S3HSG2"/>
<keyword evidence="1" id="KW-0812">Transmembrane</keyword>
<evidence type="ECO:0000256" key="1">
    <source>
        <dbReference type="SAM" id="Phobius"/>
    </source>
</evidence>
<organism evidence="3 4">
    <name type="scientific">Lingula anatina</name>
    <name type="common">Brachiopod</name>
    <name type="synonym">Lingula unguis</name>
    <dbReference type="NCBI Taxonomy" id="7574"/>
    <lineage>
        <taxon>Eukaryota</taxon>
        <taxon>Metazoa</taxon>
        <taxon>Spiralia</taxon>
        <taxon>Lophotrochozoa</taxon>
        <taxon>Brachiopoda</taxon>
        <taxon>Linguliformea</taxon>
        <taxon>Lingulata</taxon>
        <taxon>Lingulida</taxon>
        <taxon>Linguloidea</taxon>
        <taxon>Lingulidae</taxon>
        <taxon>Lingula</taxon>
    </lineage>
</organism>
<feature type="domain" description="VWFA" evidence="2">
    <location>
        <begin position="109"/>
        <end position="299"/>
    </location>
</feature>
<dbReference type="GO" id="GO:0016567">
    <property type="term" value="P:protein ubiquitination"/>
    <property type="evidence" value="ECO:0007669"/>
    <property type="project" value="TreeGrafter"/>
</dbReference>
<dbReference type="InterPro" id="IPR002035">
    <property type="entry name" value="VWF_A"/>
</dbReference>
<dbReference type="InterPro" id="IPR010734">
    <property type="entry name" value="Copine_C"/>
</dbReference>
<dbReference type="InParanoid" id="A0A1S3HSG2"/>
<dbReference type="Proteomes" id="UP000085678">
    <property type="component" value="Unplaced"/>
</dbReference>
<dbReference type="SUPFAM" id="SSF53300">
    <property type="entry name" value="vWA-like"/>
    <property type="match status" value="1"/>
</dbReference>
<evidence type="ECO:0000313" key="4">
    <source>
        <dbReference type="RefSeq" id="XP_013388486.2"/>
    </source>
</evidence>
<keyword evidence="3" id="KW-1185">Reference proteome</keyword>
<dbReference type="RefSeq" id="XP_013388486.2">
    <property type="nucleotide sequence ID" value="XM_013533032.2"/>
</dbReference>
<protein>
    <submittedName>
        <fullName evidence="4">Copine family protein 1-like isoform X2</fullName>
    </submittedName>
</protein>
<proteinExistence type="predicted"/>
<dbReference type="Pfam" id="PF07002">
    <property type="entry name" value="Copine"/>
    <property type="match status" value="1"/>
</dbReference>
<dbReference type="OMA" id="CYRRITP"/>
<dbReference type="PANTHER" id="PTHR45751:SF11">
    <property type="entry name" value="COPINE FAMILY PROTEIN 2"/>
    <property type="match status" value="1"/>
</dbReference>
<dbReference type="GO" id="GO:0005634">
    <property type="term" value="C:nucleus"/>
    <property type="evidence" value="ECO:0007669"/>
    <property type="project" value="TreeGrafter"/>
</dbReference>
<dbReference type="SMART" id="SM00327">
    <property type="entry name" value="VWA"/>
    <property type="match status" value="1"/>
</dbReference>
<reference evidence="4" key="1">
    <citation type="submission" date="2025-08" db="UniProtKB">
        <authorList>
            <consortium name="RefSeq"/>
        </authorList>
    </citation>
    <scope>IDENTIFICATION</scope>
    <source>
        <tissue evidence="4">Gonads</tissue>
    </source>
</reference>
<keyword evidence="1" id="KW-0472">Membrane</keyword>
<sequence length="333" mass="37617">MKRHSLVGAMDSLRDYVEDKYHINLGNIFIFATVGLLVYVFCCRSRNRRNRKRENQQRSGSGLYPDLNQETRRNSVLNYFGVDDIRLISDRFTSLEEVTEAIRKAGLESCNLIFGIDYTLSNLAQGQRSFGGRALHGLYPDLLNPYQQVISILGETIEPFDEDGIIPVFGFGDQSTRGTGVFPFRAEGYCTGFHDALQAYNQITPNVKLSGPTNFAPLIRRALEIVRQTKAYHILVIVADGQVTNEQATRHAIVEAAQYPLSIIMIGVGDGPWDMMKEFDDSIPQRRFDNFQFVDFNLAMRDARNPQAAFALAALMEIPDQFKAIKQLGLLEM</sequence>
<dbReference type="InterPro" id="IPR036465">
    <property type="entry name" value="vWFA_dom_sf"/>
</dbReference>
<dbReference type="GeneID" id="106157397"/>
<accession>A0A1S3HSG2</accession>